<dbReference type="InterPro" id="IPR000524">
    <property type="entry name" value="Tscrpt_reg_HTH_GntR"/>
</dbReference>
<protein>
    <recommendedName>
        <fullName evidence="4">HTH gntR-type domain-containing protein</fullName>
    </recommendedName>
</protein>
<feature type="domain" description="HTH gntR-type" evidence="4">
    <location>
        <begin position="8"/>
        <end position="75"/>
    </location>
</feature>
<dbReference type="PANTHER" id="PTHR44846:SF1">
    <property type="entry name" value="MANNOSYL-D-GLYCERATE TRANSPORT_METABOLISM SYSTEM REPRESSOR MNGR-RELATED"/>
    <property type="match status" value="1"/>
</dbReference>
<evidence type="ECO:0000313" key="5">
    <source>
        <dbReference type="EMBL" id="KRN43826.1"/>
    </source>
</evidence>
<dbReference type="SMART" id="SM00345">
    <property type="entry name" value="HTH_GNTR"/>
    <property type="match status" value="1"/>
</dbReference>
<dbReference type="Pfam" id="PF00392">
    <property type="entry name" value="GntR"/>
    <property type="match status" value="1"/>
</dbReference>
<dbReference type="Proteomes" id="UP000051639">
    <property type="component" value="Unassembled WGS sequence"/>
</dbReference>
<dbReference type="SUPFAM" id="SSF46785">
    <property type="entry name" value="Winged helix' DNA-binding domain"/>
    <property type="match status" value="1"/>
</dbReference>
<dbReference type="Pfam" id="PF07702">
    <property type="entry name" value="UTRA"/>
    <property type="match status" value="1"/>
</dbReference>
<evidence type="ECO:0000313" key="6">
    <source>
        <dbReference type="Proteomes" id="UP000051639"/>
    </source>
</evidence>
<dbReference type="PANTHER" id="PTHR44846">
    <property type="entry name" value="MANNOSYL-D-GLYCERATE TRANSPORT/METABOLISM SYSTEM REPRESSOR MNGR-RELATED"/>
    <property type="match status" value="1"/>
</dbReference>
<reference evidence="5 6" key="1">
    <citation type="journal article" date="2015" name="Genome Announc.">
        <title>Expanding the biotechnology potential of lactobacilli through comparative genomics of 213 strains and associated genera.</title>
        <authorList>
            <person name="Sun Z."/>
            <person name="Harris H.M."/>
            <person name="McCann A."/>
            <person name="Guo C."/>
            <person name="Argimon S."/>
            <person name="Zhang W."/>
            <person name="Yang X."/>
            <person name="Jeffery I.B."/>
            <person name="Cooney J.C."/>
            <person name="Kagawa T.F."/>
            <person name="Liu W."/>
            <person name="Song Y."/>
            <person name="Salvetti E."/>
            <person name="Wrobel A."/>
            <person name="Rasinkangas P."/>
            <person name="Parkhill J."/>
            <person name="Rea M.C."/>
            <person name="O'Sullivan O."/>
            <person name="Ritari J."/>
            <person name="Douillard F.P."/>
            <person name="Paul Ross R."/>
            <person name="Yang R."/>
            <person name="Briner A.E."/>
            <person name="Felis G.E."/>
            <person name="de Vos W.M."/>
            <person name="Barrangou R."/>
            <person name="Klaenhammer T.R."/>
            <person name="Caufield P.W."/>
            <person name="Cui Y."/>
            <person name="Zhang H."/>
            <person name="O'Toole P.W."/>
        </authorList>
    </citation>
    <scope>NUCLEOTIDE SEQUENCE [LARGE SCALE GENOMIC DNA]</scope>
    <source>
        <strain evidence="5 6">DSM 14792</strain>
    </source>
</reference>
<dbReference type="SUPFAM" id="SSF64288">
    <property type="entry name" value="Chorismate lyase-like"/>
    <property type="match status" value="1"/>
</dbReference>
<dbReference type="PATRIC" id="fig|148604.4.peg.1273"/>
<evidence type="ECO:0000259" key="4">
    <source>
        <dbReference type="PROSITE" id="PS50949"/>
    </source>
</evidence>
<dbReference type="PROSITE" id="PS50949">
    <property type="entry name" value="HTH_GNTR"/>
    <property type="match status" value="1"/>
</dbReference>
<dbReference type="GO" id="GO:0003700">
    <property type="term" value="F:DNA-binding transcription factor activity"/>
    <property type="evidence" value="ECO:0007669"/>
    <property type="project" value="InterPro"/>
</dbReference>
<organism evidence="5 6">
    <name type="scientific">Limosilactobacillus ingluviei</name>
    <dbReference type="NCBI Taxonomy" id="148604"/>
    <lineage>
        <taxon>Bacteria</taxon>
        <taxon>Bacillati</taxon>
        <taxon>Bacillota</taxon>
        <taxon>Bacilli</taxon>
        <taxon>Lactobacillales</taxon>
        <taxon>Lactobacillaceae</taxon>
        <taxon>Limosilactobacillus</taxon>
    </lineage>
</organism>
<dbReference type="InterPro" id="IPR036390">
    <property type="entry name" value="WH_DNA-bd_sf"/>
</dbReference>
<dbReference type="GO" id="GO:0003677">
    <property type="term" value="F:DNA binding"/>
    <property type="evidence" value="ECO:0007669"/>
    <property type="project" value="UniProtKB-KW"/>
</dbReference>
<dbReference type="CDD" id="cd07377">
    <property type="entry name" value="WHTH_GntR"/>
    <property type="match status" value="1"/>
</dbReference>
<dbReference type="Gene3D" id="1.10.10.10">
    <property type="entry name" value="Winged helix-like DNA-binding domain superfamily/Winged helix DNA-binding domain"/>
    <property type="match status" value="1"/>
</dbReference>
<evidence type="ECO:0000256" key="3">
    <source>
        <dbReference type="ARBA" id="ARBA00023163"/>
    </source>
</evidence>
<comment type="caution">
    <text evidence="5">The sequence shown here is derived from an EMBL/GenBank/DDBJ whole genome shotgun (WGS) entry which is preliminary data.</text>
</comment>
<name>A0A0R2GSH8_9LACO</name>
<dbReference type="RefSeq" id="WP_056994746.1">
    <property type="nucleotide sequence ID" value="NZ_JACLYX010000014.1"/>
</dbReference>
<keyword evidence="6" id="KW-1185">Reference proteome</keyword>
<evidence type="ECO:0000256" key="1">
    <source>
        <dbReference type="ARBA" id="ARBA00023015"/>
    </source>
</evidence>
<keyword evidence="3" id="KW-0804">Transcription</keyword>
<dbReference type="PRINTS" id="PR00035">
    <property type="entry name" value="HTHGNTR"/>
</dbReference>
<keyword evidence="2" id="KW-0238">DNA-binding</keyword>
<dbReference type="SMART" id="SM00866">
    <property type="entry name" value="UTRA"/>
    <property type="match status" value="1"/>
</dbReference>
<dbReference type="InterPro" id="IPR028978">
    <property type="entry name" value="Chorismate_lyase_/UTRA_dom_sf"/>
</dbReference>
<dbReference type="AlphaFoldDB" id="A0A0R2GSH8"/>
<gene>
    <name evidence="5" type="ORF">IV41_GL001237</name>
</gene>
<evidence type="ECO:0000256" key="2">
    <source>
        <dbReference type="ARBA" id="ARBA00023125"/>
    </source>
</evidence>
<dbReference type="GO" id="GO:0045892">
    <property type="term" value="P:negative regulation of DNA-templated transcription"/>
    <property type="evidence" value="ECO:0007669"/>
    <property type="project" value="TreeGrafter"/>
</dbReference>
<dbReference type="OrthoDB" id="457376at2"/>
<dbReference type="InterPro" id="IPR011663">
    <property type="entry name" value="UTRA"/>
</dbReference>
<dbReference type="Gene3D" id="3.40.1410.10">
    <property type="entry name" value="Chorismate lyase-like"/>
    <property type="match status" value="1"/>
</dbReference>
<dbReference type="InterPro" id="IPR036388">
    <property type="entry name" value="WH-like_DNA-bd_sf"/>
</dbReference>
<keyword evidence="1" id="KW-0805">Transcription regulation</keyword>
<proteinExistence type="predicted"/>
<dbReference type="InterPro" id="IPR050679">
    <property type="entry name" value="Bact_HTH_transcr_reg"/>
</dbReference>
<sequence>MTSFQKPTSLRAQVVAAIQTDIFKNYEIGDKLPSEAEYANEFGVTRSTIQKALLDLKNMHLIEKVQGKGTFVTMKQPRVKLFNFHGFSDYARQIGAIPVNKVIKQEVNRIGAISFLTLVRLRSIKNANGITPLTLDESILNLNTFPKLEQFDFAEHSLYETLRENYNAHPANSTLRMSALAAEQNQATLLDCPVGHPLLQADGTVFDMDGEIVEQVKVIYSDHAEFKLTLGI</sequence>
<accession>A0A0R2GSH8</accession>
<dbReference type="EMBL" id="JQBA01000032">
    <property type="protein sequence ID" value="KRN43826.1"/>
    <property type="molecule type" value="Genomic_DNA"/>
</dbReference>